<dbReference type="eggNOG" id="COG0591">
    <property type="taxonomic scope" value="Bacteria"/>
</dbReference>
<keyword evidence="14" id="KW-1185">Reference proteome</keyword>
<evidence type="ECO:0000256" key="7">
    <source>
        <dbReference type="ARBA" id="ARBA00023053"/>
    </source>
</evidence>
<evidence type="ECO:0000256" key="6">
    <source>
        <dbReference type="ARBA" id="ARBA00022989"/>
    </source>
</evidence>
<feature type="transmembrane region" description="Helical" evidence="12">
    <location>
        <begin position="492"/>
        <end position="510"/>
    </location>
</feature>
<keyword evidence="4" id="KW-1003">Cell membrane</keyword>
<evidence type="ECO:0000313" key="13">
    <source>
        <dbReference type="EMBL" id="GAC19470.1"/>
    </source>
</evidence>
<dbReference type="Proteomes" id="UP000006327">
    <property type="component" value="Unassembled WGS sequence"/>
</dbReference>
<keyword evidence="6 12" id="KW-1133">Transmembrane helix</keyword>
<feature type="transmembrane region" description="Helical" evidence="12">
    <location>
        <begin position="37"/>
        <end position="55"/>
    </location>
</feature>
<dbReference type="CDD" id="cd11493">
    <property type="entry name" value="SLC5sbd_NIS-like_u1"/>
    <property type="match status" value="1"/>
</dbReference>
<dbReference type="InterPro" id="IPR001734">
    <property type="entry name" value="Na/solute_symporter"/>
</dbReference>
<protein>
    <submittedName>
        <fullName evidence="13">Na+/solute symporter</fullName>
    </submittedName>
</protein>
<feature type="transmembrane region" description="Helical" evidence="12">
    <location>
        <begin position="6"/>
        <end position="25"/>
    </location>
</feature>
<accession>K6Z7Q3</accession>
<feature type="transmembrane region" description="Helical" evidence="12">
    <location>
        <begin position="401"/>
        <end position="421"/>
    </location>
</feature>
<dbReference type="PANTHER" id="PTHR42985">
    <property type="entry name" value="SODIUM-COUPLED MONOCARBOXYLATE TRANSPORTER"/>
    <property type="match status" value="1"/>
</dbReference>
<keyword evidence="5 12" id="KW-0812">Transmembrane</keyword>
<dbReference type="RefSeq" id="WP_007620331.1">
    <property type="nucleotide sequence ID" value="NZ_BAEO01000031.1"/>
</dbReference>
<feature type="transmembrane region" description="Helical" evidence="12">
    <location>
        <begin position="245"/>
        <end position="264"/>
    </location>
</feature>
<reference evidence="13 14" key="1">
    <citation type="journal article" date="2017" name="Antonie Van Leeuwenhoek">
        <title>Rhizobium rhizosphaerae sp. nov., a novel species isolated from rice rhizosphere.</title>
        <authorList>
            <person name="Zhao J.J."/>
            <person name="Zhang J."/>
            <person name="Zhang R.J."/>
            <person name="Zhang C.W."/>
            <person name="Yin H.Q."/>
            <person name="Zhang X.X."/>
        </authorList>
    </citation>
    <scope>NUCLEOTIDE SEQUENCE [LARGE SCALE GENOMIC DNA]</scope>
    <source>
        <strain evidence="13 14">BSs20135</strain>
    </source>
</reference>
<keyword evidence="7" id="KW-0915">Sodium</keyword>
<evidence type="ECO:0000256" key="3">
    <source>
        <dbReference type="ARBA" id="ARBA00022448"/>
    </source>
</evidence>
<feature type="transmembrane region" description="Helical" evidence="12">
    <location>
        <begin position="75"/>
        <end position="96"/>
    </location>
</feature>
<sequence>MIDQYSAIDVLVFALYFLVLLITGYFFNRRAKNTNDYFLGGNSMPIWTVSISVLATSQSAATFLGGPDQGYRGDLTYITTNIAGLIAAVFVAKFLLPRFYALKAFTVYELLGSRFGENAKYQAGMVYLFGRLFASGARLFMAAIAVAMILFGDVTPSSVTIAISIIAVVGFTYTVYGGIRTVIYSDVVQCLVYVGAAILVLWYLLQSIPLSTSEIIDVLQAPGGGQASKLTFVDFSLDFSSAGVFNIWSILTGFVLLNIAAFGLDQDVTQRMLTCKDAKSATKALVTSIMMGIPVVLVFICIGLLLFIFYQRPDIMAQATNGAPVPEFEGQTVTIFMYYVLTSLPNGIKAVVTIGIVAAALSTLNSGLNSMSSVAVQDIYRGWFKKGVAVSEEKLVRVGRWCMGIVAIALGSVALLCYYWQQYTDTPLLAFALSVMAFSYSGLLGIYFTALFSKRGSPGSIIAALLVGFAIPTLMQPYIQSLYLPVSWQFDLAFTWQLVLGTAASTLICLSGKNNNAHVDTI</sequence>
<comment type="similarity">
    <text evidence="2 11">Belongs to the sodium:solute symporter (SSF) (TC 2.A.21) family.</text>
</comment>
<keyword evidence="8" id="KW-0406">Ion transport</keyword>
<dbReference type="STRING" id="493475.GARC_2504"/>
<dbReference type="GO" id="GO:0006814">
    <property type="term" value="P:sodium ion transport"/>
    <property type="evidence" value="ECO:0007669"/>
    <property type="project" value="UniProtKB-KW"/>
</dbReference>
<evidence type="ECO:0000256" key="10">
    <source>
        <dbReference type="ARBA" id="ARBA00023201"/>
    </source>
</evidence>
<keyword evidence="9 12" id="KW-0472">Membrane</keyword>
<dbReference type="PANTHER" id="PTHR42985:SF47">
    <property type="entry name" value="INTEGRAL MEMBRANE TRANSPORT PROTEIN"/>
    <property type="match status" value="1"/>
</dbReference>
<dbReference type="AlphaFoldDB" id="K6Z7Q3"/>
<evidence type="ECO:0000256" key="9">
    <source>
        <dbReference type="ARBA" id="ARBA00023136"/>
    </source>
</evidence>
<evidence type="ECO:0000256" key="2">
    <source>
        <dbReference type="ARBA" id="ARBA00006434"/>
    </source>
</evidence>
<feature type="transmembrane region" description="Helical" evidence="12">
    <location>
        <begin position="285"/>
        <end position="310"/>
    </location>
</feature>
<name>K6Z7Q3_9ALTE</name>
<dbReference type="Pfam" id="PF00474">
    <property type="entry name" value="SSF"/>
    <property type="match status" value="1"/>
</dbReference>
<dbReference type="GO" id="GO:0015293">
    <property type="term" value="F:symporter activity"/>
    <property type="evidence" value="ECO:0007669"/>
    <property type="project" value="TreeGrafter"/>
</dbReference>
<feature type="transmembrane region" description="Helical" evidence="12">
    <location>
        <begin position="157"/>
        <end position="176"/>
    </location>
</feature>
<keyword evidence="10" id="KW-0739">Sodium transport</keyword>
<dbReference type="InterPro" id="IPR051163">
    <property type="entry name" value="Sodium:Solute_Symporter_SSF"/>
</dbReference>
<feature type="transmembrane region" description="Helical" evidence="12">
    <location>
        <begin position="128"/>
        <end position="151"/>
    </location>
</feature>
<evidence type="ECO:0000256" key="11">
    <source>
        <dbReference type="RuleBase" id="RU362091"/>
    </source>
</evidence>
<comment type="subcellular location">
    <subcellularLocation>
        <location evidence="1">Cell membrane</location>
        <topology evidence="1">Multi-pass membrane protein</topology>
    </subcellularLocation>
</comment>
<evidence type="ECO:0000313" key="14">
    <source>
        <dbReference type="Proteomes" id="UP000006327"/>
    </source>
</evidence>
<feature type="transmembrane region" description="Helical" evidence="12">
    <location>
        <begin position="427"/>
        <end position="449"/>
    </location>
</feature>
<dbReference type="Gene3D" id="1.20.1730.10">
    <property type="entry name" value="Sodium/glucose cotransporter"/>
    <property type="match status" value="1"/>
</dbReference>
<evidence type="ECO:0000256" key="4">
    <source>
        <dbReference type="ARBA" id="ARBA00022475"/>
    </source>
</evidence>
<evidence type="ECO:0000256" key="1">
    <source>
        <dbReference type="ARBA" id="ARBA00004651"/>
    </source>
</evidence>
<keyword evidence="3" id="KW-0813">Transport</keyword>
<evidence type="ECO:0000256" key="12">
    <source>
        <dbReference type="SAM" id="Phobius"/>
    </source>
</evidence>
<organism evidence="13 14">
    <name type="scientific">Paraglaciecola arctica BSs20135</name>
    <dbReference type="NCBI Taxonomy" id="493475"/>
    <lineage>
        <taxon>Bacteria</taxon>
        <taxon>Pseudomonadati</taxon>
        <taxon>Pseudomonadota</taxon>
        <taxon>Gammaproteobacteria</taxon>
        <taxon>Alteromonadales</taxon>
        <taxon>Alteromonadaceae</taxon>
        <taxon>Paraglaciecola</taxon>
    </lineage>
</organism>
<evidence type="ECO:0000256" key="8">
    <source>
        <dbReference type="ARBA" id="ARBA00023065"/>
    </source>
</evidence>
<feature type="transmembrane region" description="Helical" evidence="12">
    <location>
        <begin position="336"/>
        <end position="361"/>
    </location>
</feature>
<comment type="caution">
    <text evidence="13">The sequence shown here is derived from an EMBL/GenBank/DDBJ whole genome shotgun (WGS) entry which is preliminary data.</text>
</comment>
<dbReference type="PROSITE" id="PS50283">
    <property type="entry name" value="NA_SOLUT_SYMP_3"/>
    <property type="match status" value="1"/>
</dbReference>
<evidence type="ECO:0000256" key="5">
    <source>
        <dbReference type="ARBA" id="ARBA00022692"/>
    </source>
</evidence>
<feature type="transmembrane region" description="Helical" evidence="12">
    <location>
        <begin position="461"/>
        <end position="480"/>
    </location>
</feature>
<dbReference type="EMBL" id="BAEO01000031">
    <property type="protein sequence ID" value="GAC19470.1"/>
    <property type="molecule type" value="Genomic_DNA"/>
</dbReference>
<feature type="transmembrane region" description="Helical" evidence="12">
    <location>
        <begin position="183"/>
        <end position="205"/>
    </location>
</feature>
<gene>
    <name evidence="13" type="ORF">GARC_2504</name>
</gene>
<dbReference type="OrthoDB" id="9803348at2"/>
<proteinExistence type="inferred from homology"/>
<dbReference type="GO" id="GO:0005886">
    <property type="term" value="C:plasma membrane"/>
    <property type="evidence" value="ECO:0007669"/>
    <property type="project" value="UniProtKB-SubCell"/>
</dbReference>
<dbReference type="InterPro" id="IPR038377">
    <property type="entry name" value="Na/Glc_symporter_sf"/>
</dbReference>